<reference evidence="4 5" key="1">
    <citation type="journal article" date="2019" name="Int. J. Syst. Evol. Microbiol.">
        <title>The Global Catalogue of Microorganisms (GCM) 10K type strain sequencing project: providing services to taxonomists for standard genome sequencing and annotation.</title>
        <authorList>
            <consortium name="The Broad Institute Genomics Platform"/>
            <consortium name="The Broad Institute Genome Sequencing Center for Infectious Disease"/>
            <person name="Wu L."/>
            <person name="Ma J."/>
        </authorList>
    </citation>
    <scope>NUCLEOTIDE SEQUENCE [LARGE SCALE GENOMIC DNA]</scope>
    <source>
        <strain evidence="4 5">JCM 5052</strain>
    </source>
</reference>
<name>A0ABN1CMR2_9ACTN</name>
<dbReference type="EMBL" id="BAAABZ010000015">
    <property type="protein sequence ID" value="GAA0522297.1"/>
    <property type="molecule type" value="Genomic_DNA"/>
</dbReference>
<feature type="compositionally biased region" description="Basic residues" evidence="2">
    <location>
        <begin position="265"/>
        <end position="274"/>
    </location>
</feature>
<evidence type="ECO:0000256" key="1">
    <source>
        <dbReference type="ARBA" id="ARBA00023002"/>
    </source>
</evidence>
<feature type="domain" description="Pyrroline-5-carboxylate reductase catalytic N-terminal" evidence="3">
    <location>
        <begin position="6"/>
        <end position="94"/>
    </location>
</feature>
<feature type="compositionally biased region" description="Low complexity" evidence="2">
    <location>
        <begin position="319"/>
        <end position="344"/>
    </location>
</feature>
<dbReference type="InterPro" id="IPR036291">
    <property type="entry name" value="NAD(P)-bd_dom_sf"/>
</dbReference>
<dbReference type="Pfam" id="PF03807">
    <property type="entry name" value="F420_oxidored"/>
    <property type="match status" value="1"/>
</dbReference>
<proteinExistence type="predicted"/>
<evidence type="ECO:0000256" key="2">
    <source>
        <dbReference type="SAM" id="MobiDB-lite"/>
    </source>
</evidence>
<protein>
    <recommendedName>
        <fullName evidence="3">Pyrroline-5-carboxylate reductase catalytic N-terminal domain-containing protein</fullName>
    </recommendedName>
</protein>
<feature type="compositionally biased region" description="Low complexity" evidence="2">
    <location>
        <begin position="227"/>
        <end position="236"/>
    </location>
</feature>
<sequence>MSQTALGIIGTGLVGSAVARRAIDAGLHVVLSNSRGPETLAGLVAELGDRATAATPAEAANAGDLVLAAVPLAQHERLPRAELAGKTVIDPMNYALYPGFSIPELDNNELTSSELVQRHLADSRVVKALHNYGTKGLLEMFRPAGADDRTALPLHGDDATAKKEVADLLDVLGFDAVDLGTLAESWRTGPNTPLYALAYIEQPPSGLTPQEFVAYANRPTPSPSPRPASRNSLRPRYAAPRVSSCSDRRSTAGPQPGAGGPAVRGGRRMGRRPCRQSAAYAATATAHARLIIALNEQTAAMEEQRAGSTSPAGWTRPPARSSATRWPTTTAPSSSSTLSTWPTAGADWSPAAWLPVRPGQDTHRTDQPSPPTAPGTRVMTGWVRPSPVC</sequence>
<accession>A0ABN1CMR2</accession>
<feature type="region of interest" description="Disordered" evidence="2">
    <location>
        <begin position="215"/>
        <end position="278"/>
    </location>
</feature>
<evidence type="ECO:0000259" key="3">
    <source>
        <dbReference type="Pfam" id="PF03807"/>
    </source>
</evidence>
<keyword evidence="5" id="KW-1185">Reference proteome</keyword>
<keyword evidence="1" id="KW-0560">Oxidoreductase</keyword>
<dbReference type="InterPro" id="IPR051267">
    <property type="entry name" value="STEAP_metalloreductase"/>
</dbReference>
<comment type="caution">
    <text evidence="4">The sequence shown here is derived from an EMBL/GenBank/DDBJ whole genome shotgun (WGS) entry which is preliminary data.</text>
</comment>
<dbReference type="Proteomes" id="UP001501576">
    <property type="component" value="Unassembled WGS sequence"/>
</dbReference>
<evidence type="ECO:0000313" key="5">
    <source>
        <dbReference type="Proteomes" id="UP001501576"/>
    </source>
</evidence>
<dbReference type="PANTHER" id="PTHR14239">
    <property type="entry name" value="DUDULIN-RELATED"/>
    <property type="match status" value="1"/>
</dbReference>
<organism evidence="4 5">
    <name type="scientific">Streptomyces mordarskii</name>
    <dbReference type="NCBI Taxonomy" id="1226758"/>
    <lineage>
        <taxon>Bacteria</taxon>
        <taxon>Bacillati</taxon>
        <taxon>Actinomycetota</taxon>
        <taxon>Actinomycetes</taxon>
        <taxon>Kitasatosporales</taxon>
        <taxon>Streptomycetaceae</taxon>
        <taxon>Streptomyces</taxon>
    </lineage>
</organism>
<evidence type="ECO:0000313" key="4">
    <source>
        <dbReference type="EMBL" id="GAA0522297.1"/>
    </source>
</evidence>
<dbReference type="InterPro" id="IPR028939">
    <property type="entry name" value="P5C_Rdtase_cat_N"/>
</dbReference>
<dbReference type="Gene3D" id="3.40.50.720">
    <property type="entry name" value="NAD(P)-binding Rossmann-like Domain"/>
    <property type="match status" value="1"/>
</dbReference>
<gene>
    <name evidence="4" type="ORF">GCM10010390_25600</name>
</gene>
<dbReference type="SUPFAM" id="SSF51735">
    <property type="entry name" value="NAD(P)-binding Rossmann-fold domains"/>
    <property type="match status" value="1"/>
</dbReference>
<feature type="region of interest" description="Disordered" evidence="2">
    <location>
        <begin position="304"/>
        <end position="389"/>
    </location>
</feature>